<name>A0A5M7C4U7_SACHI</name>
<dbReference type="InterPro" id="IPR051603">
    <property type="entry name" value="Zinc-ADH_QOR/CCCR"/>
</dbReference>
<organism evidence="3 4">
    <name type="scientific">Saccharopolyspora hirsuta</name>
    <dbReference type="NCBI Taxonomy" id="1837"/>
    <lineage>
        <taxon>Bacteria</taxon>
        <taxon>Bacillati</taxon>
        <taxon>Actinomycetota</taxon>
        <taxon>Actinomycetes</taxon>
        <taxon>Pseudonocardiales</taxon>
        <taxon>Pseudonocardiaceae</taxon>
        <taxon>Saccharopolyspora</taxon>
    </lineage>
</organism>
<evidence type="ECO:0000259" key="2">
    <source>
        <dbReference type="SMART" id="SM00829"/>
    </source>
</evidence>
<dbReference type="Gene3D" id="3.90.180.10">
    <property type="entry name" value="Medium-chain alcohol dehydrogenases, catalytic domain"/>
    <property type="match status" value="1"/>
</dbReference>
<dbReference type="PANTHER" id="PTHR44154">
    <property type="entry name" value="QUINONE OXIDOREDUCTASE"/>
    <property type="match status" value="1"/>
</dbReference>
<protein>
    <submittedName>
        <fullName evidence="3">Zinc-binding dehydrogenase</fullName>
    </submittedName>
</protein>
<dbReference type="EMBL" id="VWPH01000005">
    <property type="protein sequence ID" value="KAA5834584.1"/>
    <property type="molecule type" value="Genomic_DNA"/>
</dbReference>
<dbReference type="SUPFAM" id="SSF50129">
    <property type="entry name" value="GroES-like"/>
    <property type="match status" value="1"/>
</dbReference>
<dbReference type="Pfam" id="PF08240">
    <property type="entry name" value="ADH_N"/>
    <property type="match status" value="1"/>
</dbReference>
<sequence>MRAIVLSTTAEGPTWLERHDLEPPEPEDAEIVVEVRAAALNHADLDELAGTYASAQRRADRPHVVGSDLAGVVTSVGSAVSGVRPGDHVMAMVDGAFADRVAFDHRIALPVPDALNWPEAAALPSALMTEHDALLNQGQLAPGQSVLITAATSGVGLIALDIAQWAGAAQVFATTTSPQKELLLTARGARAVNTRSTDLAETVLAATGGRGVDLVVDHVGGALLDACIAATRIGGTVVQVGRASGPVSTIDVDRLAYRRVHLIGTTFRTRGADDRARIAQAIRTHLLPAVADGRVRPHVHEVIALAQAARARAELATPTSAGKIVLDFR</sequence>
<dbReference type="RefSeq" id="WP_150066885.1">
    <property type="nucleotide sequence ID" value="NZ_VWPH01000005.1"/>
</dbReference>
<dbReference type="InterPro" id="IPR011032">
    <property type="entry name" value="GroES-like_sf"/>
</dbReference>
<dbReference type="Pfam" id="PF00107">
    <property type="entry name" value="ADH_zinc_N"/>
    <property type="match status" value="1"/>
</dbReference>
<feature type="domain" description="Enoyl reductase (ER)" evidence="2">
    <location>
        <begin position="8"/>
        <end position="326"/>
    </location>
</feature>
<dbReference type="Gene3D" id="3.40.50.720">
    <property type="entry name" value="NAD(P)-binding Rossmann-like Domain"/>
    <property type="match status" value="1"/>
</dbReference>
<keyword evidence="4" id="KW-1185">Reference proteome</keyword>
<proteinExistence type="predicted"/>
<evidence type="ECO:0000256" key="1">
    <source>
        <dbReference type="ARBA" id="ARBA00022857"/>
    </source>
</evidence>
<keyword evidence="1" id="KW-0521">NADP</keyword>
<reference evidence="3 4" key="1">
    <citation type="submission" date="2019-09" db="EMBL/GenBank/DDBJ databases">
        <title>Draft genome sequence of the thermophilic Saccharopolyspora hirsuta VKM Ac-666T.</title>
        <authorList>
            <person name="Lobastova T.G."/>
            <person name="Fokina V."/>
            <person name="Bragin E.Y."/>
            <person name="Shtratnikova V.Y."/>
            <person name="Starodumova I.P."/>
            <person name="Tarlachkov S.V."/>
            <person name="Donova M.V."/>
        </authorList>
    </citation>
    <scope>NUCLEOTIDE SEQUENCE [LARGE SCALE GENOMIC DNA]</scope>
    <source>
        <strain evidence="3 4">VKM Ac-666</strain>
    </source>
</reference>
<dbReference type="InterPro" id="IPR036291">
    <property type="entry name" value="NAD(P)-bd_dom_sf"/>
</dbReference>
<dbReference type="GO" id="GO:0016491">
    <property type="term" value="F:oxidoreductase activity"/>
    <property type="evidence" value="ECO:0007669"/>
    <property type="project" value="InterPro"/>
</dbReference>
<accession>A0A5M7C4U7</accession>
<dbReference type="InterPro" id="IPR013149">
    <property type="entry name" value="ADH-like_C"/>
</dbReference>
<dbReference type="SMR" id="A0A5M7C4U7"/>
<dbReference type="AlphaFoldDB" id="A0A5M7C4U7"/>
<dbReference type="InterPro" id="IPR020843">
    <property type="entry name" value="ER"/>
</dbReference>
<dbReference type="SMART" id="SM00829">
    <property type="entry name" value="PKS_ER"/>
    <property type="match status" value="1"/>
</dbReference>
<evidence type="ECO:0000313" key="4">
    <source>
        <dbReference type="Proteomes" id="UP000323946"/>
    </source>
</evidence>
<comment type="caution">
    <text evidence="3">The sequence shown here is derived from an EMBL/GenBank/DDBJ whole genome shotgun (WGS) entry which is preliminary data.</text>
</comment>
<dbReference type="Proteomes" id="UP000323946">
    <property type="component" value="Unassembled WGS sequence"/>
</dbReference>
<dbReference type="SUPFAM" id="SSF51735">
    <property type="entry name" value="NAD(P)-binding Rossmann-fold domains"/>
    <property type="match status" value="1"/>
</dbReference>
<dbReference type="PANTHER" id="PTHR44154:SF1">
    <property type="entry name" value="QUINONE OXIDOREDUCTASE"/>
    <property type="match status" value="1"/>
</dbReference>
<dbReference type="OrthoDB" id="3175656at2"/>
<gene>
    <name evidence="3" type="ORF">F1721_13040</name>
</gene>
<evidence type="ECO:0000313" key="3">
    <source>
        <dbReference type="EMBL" id="KAA5834584.1"/>
    </source>
</evidence>
<dbReference type="InterPro" id="IPR013154">
    <property type="entry name" value="ADH-like_N"/>
</dbReference>